<dbReference type="EMBL" id="JYDL01000032">
    <property type="protein sequence ID" value="KRX22378.1"/>
    <property type="molecule type" value="Genomic_DNA"/>
</dbReference>
<sequence>MSERKTLKLTGMTLLQQNTCCSKIEKQRNCVAFILILKNNKQLLVEMDGIRTIFFLMHGQDADVFYIKHLCSKEDRINVFINYARLEHAIQVKDSCPALLSQLLSCCQVGSFAPVTVWCFCHKRTIWLTGCVEGQL</sequence>
<protein>
    <submittedName>
        <fullName evidence="1">Uncharacterized protein</fullName>
    </submittedName>
</protein>
<keyword evidence="2" id="KW-1185">Reference proteome</keyword>
<comment type="caution">
    <text evidence="1">The sequence shown here is derived from an EMBL/GenBank/DDBJ whole genome shotgun (WGS) entry which is preliminary data.</text>
</comment>
<evidence type="ECO:0000313" key="1">
    <source>
        <dbReference type="EMBL" id="KRX22378.1"/>
    </source>
</evidence>
<dbReference type="Proteomes" id="UP000054630">
    <property type="component" value="Unassembled WGS sequence"/>
</dbReference>
<gene>
    <name evidence="1" type="ORF">T07_6159</name>
</gene>
<dbReference type="OrthoDB" id="5919080at2759"/>
<evidence type="ECO:0000313" key="2">
    <source>
        <dbReference type="Proteomes" id="UP000054630"/>
    </source>
</evidence>
<name>A0A0V0S785_9BILA</name>
<organism evidence="1 2">
    <name type="scientific">Trichinella nelsoni</name>
    <dbReference type="NCBI Taxonomy" id="6336"/>
    <lineage>
        <taxon>Eukaryota</taxon>
        <taxon>Metazoa</taxon>
        <taxon>Ecdysozoa</taxon>
        <taxon>Nematoda</taxon>
        <taxon>Enoplea</taxon>
        <taxon>Dorylaimia</taxon>
        <taxon>Trichinellida</taxon>
        <taxon>Trichinellidae</taxon>
        <taxon>Trichinella</taxon>
    </lineage>
</organism>
<dbReference type="AlphaFoldDB" id="A0A0V0S785"/>
<reference evidence="1 2" key="1">
    <citation type="submission" date="2015-01" db="EMBL/GenBank/DDBJ databases">
        <title>Evolution of Trichinella species and genotypes.</title>
        <authorList>
            <person name="Korhonen P.K."/>
            <person name="Edoardo P."/>
            <person name="Giuseppe L.R."/>
            <person name="Gasser R.B."/>
        </authorList>
    </citation>
    <scope>NUCLEOTIDE SEQUENCE [LARGE SCALE GENOMIC DNA]</scope>
    <source>
        <strain evidence="1">ISS37</strain>
    </source>
</reference>
<accession>A0A0V0S785</accession>
<proteinExistence type="predicted"/>